<evidence type="ECO:0000313" key="3">
    <source>
        <dbReference type="Proteomes" id="UP001221757"/>
    </source>
</evidence>
<dbReference type="Proteomes" id="UP001221757">
    <property type="component" value="Unassembled WGS sequence"/>
</dbReference>
<sequence length="324" mass="35048">MHWISVRRPRGERVRELALWDGGAQIAALDKGFYLSVAKRLGPASAPTKKLRMADGRVVSTYGRWEGDAEVEGVRVRGAFNIFDSGGGWRILFGKPLQEDFGVVHDMKADVVTLCASGRTAKLTNQNPAVWTSGIREAAAAARTKAALEAARRRALTGDESYAISPTRRVPSLPVSKPLDPHHNAKPVQIVSMATEKTQTQQRKRRCTEAERQQAEENGAVTETATREAVLGARTCETPPVRRVDSVVERENIDAADRAGPSAWIEEVGSDDVEGAAVAAGEDGFEEWDEDEDELERSGDKIPDAGVELATATRGACEASTPSC</sequence>
<keyword evidence="3" id="KW-1185">Reference proteome</keyword>
<dbReference type="AlphaFoldDB" id="A0AAD7DU05"/>
<evidence type="ECO:0000256" key="1">
    <source>
        <dbReference type="SAM" id="MobiDB-lite"/>
    </source>
</evidence>
<comment type="caution">
    <text evidence="2">The sequence shown here is derived from an EMBL/GenBank/DDBJ whole genome shotgun (WGS) entry which is preliminary data.</text>
</comment>
<name>A0AAD7DU05_MYCRO</name>
<feature type="compositionally biased region" description="Acidic residues" evidence="1">
    <location>
        <begin position="283"/>
        <end position="295"/>
    </location>
</feature>
<dbReference type="EMBL" id="JARKIE010000024">
    <property type="protein sequence ID" value="KAJ7698937.1"/>
    <property type="molecule type" value="Genomic_DNA"/>
</dbReference>
<evidence type="ECO:0000313" key="2">
    <source>
        <dbReference type="EMBL" id="KAJ7698937.1"/>
    </source>
</evidence>
<protein>
    <submittedName>
        <fullName evidence="2">Uncharacterized protein</fullName>
    </submittedName>
</protein>
<feature type="region of interest" description="Disordered" evidence="1">
    <location>
        <begin position="196"/>
        <end position="223"/>
    </location>
</feature>
<organism evidence="2 3">
    <name type="scientific">Mycena rosella</name>
    <name type="common">Pink bonnet</name>
    <name type="synonym">Agaricus rosellus</name>
    <dbReference type="NCBI Taxonomy" id="1033263"/>
    <lineage>
        <taxon>Eukaryota</taxon>
        <taxon>Fungi</taxon>
        <taxon>Dikarya</taxon>
        <taxon>Basidiomycota</taxon>
        <taxon>Agaricomycotina</taxon>
        <taxon>Agaricomycetes</taxon>
        <taxon>Agaricomycetidae</taxon>
        <taxon>Agaricales</taxon>
        <taxon>Marasmiineae</taxon>
        <taxon>Mycenaceae</taxon>
        <taxon>Mycena</taxon>
    </lineage>
</organism>
<reference evidence="2" key="1">
    <citation type="submission" date="2023-03" db="EMBL/GenBank/DDBJ databases">
        <title>Massive genome expansion in bonnet fungi (Mycena s.s.) driven by repeated elements and novel gene families across ecological guilds.</title>
        <authorList>
            <consortium name="Lawrence Berkeley National Laboratory"/>
            <person name="Harder C.B."/>
            <person name="Miyauchi S."/>
            <person name="Viragh M."/>
            <person name="Kuo A."/>
            <person name="Thoen E."/>
            <person name="Andreopoulos B."/>
            <person name="Lu D."/>
            <person name="Skrede I."/>
            <person name="Drula E."/>
            <person name="Henrissat B."/>
            <person name="Morin E."/>
            <person name="Kohler A."/>
            <person name="Barry K."/>
            <person name="LaButti K."/>
            <person name="Morin E."/>
            <person name="Salamov A."/>
            <person name="Lipzen A."/>
            <person name="Mereny Z."/>
            <person name="Hegedus B."/>
            <person name="Baldrian P."/>
            <person name="Stursova M."/>
            <person name="Weitz H."/>
            <person name="Taylor A."/>
            <person name="Grigoriev I.V."/>
            <person name="Nagy L.G."/>
            <person name="Martin F."/>
            <person name="Kauserud H."/>
        </authorList>
    </citation>
    <scope>NUCLEOTIDE SEQUENCE</scope>
    <source>
        <strain evidence="2">CBHHK067</strain>
    </source>
</reference>
<accession>A0AAD7DU05</accession>
<gene>
    <name evidence="2" type="ORF">B0H17DRAFT_1196527</name>
</gene>
<proteinExistence type="predicted"/>
<feature type="region of interest" description="Disordered" evidence="1">
    <location>
        <begin position="282"/>
        <end position="304"/>
    </location>
</feature>